<dbReference type="GO" id="GO:0016887">
    <property type="term" value="F:ATP hydrolysis activity"/>
    <property type="evidence" value="ECO:0007669"/>
    <property type="project" value="InterPro"/>
</dbReference>
<evidence type="ECO:0000256" key="3">
    <source>
        <dbReference type="ARBA" id="ARBA00022741"/>
    </source>
</evidence>
<sequence length="305" mass="34145">MSSKPLVVKNLSKSFKKKTIIDDLSFELDKGKIYGFLGPNGAGKTTTIRMLVSLLHADKGEIIVNGHNLKTERSKALSSIGAVVENPEMYNLMSGTQNMQHFSRMHTPKISQDRINELVNFVELSGAIDDKVKTYSLGMKQRLGIAQALLHKPSILILDEPTNGLDPKGIRELRSYLRTLADDEGVTVLVSTHLLSEAEMMCDEVLIIQDGKFVKQFSMNEKTESEEQRVKALFRATSNKELIPVLEKYGTVEEDKKYITLSEIEQDQIPTIIKEASDQGILLYEVILKDTLEDQFLELTGGEKA</sequence>
<dbReference type="InterPro" id="IPR027417">
    <property type="entry name" value="P-loop_NTPase"/>
</dbReference>
<keyword evidence="3" id="KW-0547">Nucleotide-binding</keyword>
<name>A0A0A2UPV2_9BACI</name>
<dbReference type="InterPro" id="IPR003439">
    <property type="entry name" value="ABC_transporter-like_ATP-bd"/>
</dbReference>
<dbReference type="Pfam" id="PF00005">
    <property type="entry name" value="ABC_tran"/>
    <property type="match status" value="1"/>
</dbReference>
<evidence type="ECO:0000256" key="1">
    <source>
        <dbReference type="ARBA" id="ARBA00005417"/>
    </source>
</evidence>
<protein>
    <submittedName>
        <fullName evidence="6">ABC transporter ATP-binding protein</fullName>
    </submittedName>
</protein>
<accession>A0A0A2UPV2</accession>
<comment type="similarity">
    <text evidence="1">Belongs to the ABC transporter superfamily.</text>
</comment>
<dbReference type="PANTHER" id="PTHR43335:SF4">
    <property type="entry name" value="ABC TRANSPORTER, ATP-BINDING PROTEIN"/>
    <property type="match status" value="1"/>
</dbReference>
<dbReference type="InterPro" id="IPR003593">
    <property type="entry name" value="AAA+_ATPase"/>
</dbReference>
<dbReference type="SUPFAM" id="SSF52540">
    <property type="entry name" value="P-loop containing nucleoside triphosphate hydrolases"/>
    <property type="match status" value="1"/>
</dbReference>
<proteinExistence type="inferred from homology"/>
<dbReference type="EMBL" id="AVBG01000018">
    <property type="protein sequence ID" value="KGP89964.1"/>
    <property type="molecule type" value="Genomic_DNA"/>
</dbReference>
<keyword evidence="2" id="KW-0813">Transport</keyword>
<feature type="domain" description="ABC transporter" evidence="5">
    <location>
        <begin position="6"/>
        <end position="235"/>
    </location>
</feature>
<dbReference type="GO" id="GO:0005524">
    <property type="term" value="F:ATP binding"/>
    <property type="evidence" value="ECO:0007669"/>
    <property type="project" value="UniProtKB-KW"/>
</dbReference>
<evidence type="ECO:0000313" key="6">
    <source>
        <dbReference type="EMBL" id="KGP89964.1"/>
    </source>
</evidence>
<dbReference type="PANTHER" id="PTHR43335">
    <property type="entry name" value="ABC TRANSPORTER, ATP-BINDING PROTEIN"/>
    <property type="match status" value="1"/>
</dbReference>
<dbReference type="RefSeq" id="WP_036787034.1">
    <property type="nucleotide sequence ID" value="NZ_AVBG01000018.1"/>
</dbReference>
<evidence type="ECO:0000256" key="2">
    <source>
        <dbReference type="ARBA" id="ARBA00022448"/>
    </source>
</evidence>
<reference evidence="6 7" key="1">
    <citation type="submission" date="2013-08" db="EMBL/GenBank/DDBJ databases">
        <title>Genome of Pontibacillus chungwhensis.</title>
        <authorList>
            <person name="Wang Q."/>
            <person name="Wang G."/>
        </authorList>
    </citation>
    <scope>NUCLEOTIDE SEQUENCE [LARGE SCALE GENOMIC DNA]</scope>
    <source>
        <strain evidence="6 7">BH030062</strain>
    </source>
</reference>
<dbReference type="STRING" id="1385513.N780_07740"/>
<dbReference type="Proteomes" id="UP000030153">
    <property type="component" value="Unassembled WGS sequence"/>
</dbReference>
<organism evidence="6 7">
    <name type="scientific">Pontibacillus chungwhensis BH030062</name>
    <dbReference type="NCBI Taxonomy" id="1385513"/>
    <lineage>
        <taxon>Bacteria</taxon>
        <taxon>Bacillati</taxon>
        <taxon>Bacillota</taxon>
        <taxon>Bacilli</taxon>
        <taxon>Bacillales</taxon>
        <taxon>Bacillaceae</taxon>
        <taxon>Pontibacillus</taxon>
    </lineage>
</organism>
<keyword evidence="7" id="KW-1185">Reference proteome</keyword>
<gene>
    <name evidence="6" type="ORF">N780_07740</name>
</gene>
<dbReference type="AlphaFoldDB" id="A0A0A2UPV2"/>
<dbReference type="Gene3D" id="3.40.50.300">
    <property type="entry name" value="P-loop containing nucleotide triphosphate hydrolases"/>
    <property type="match status" value="1"/>
</dbReference>
<dbReference type="InterPro" id="IPR017871">
    <property type="entry name" value="ABC_transporter-like_CS"/>
</dbReference>
<keyword evidence="4 6" id="KW-0067">ATP-binding</keyword>
<evidence type="ECO:0000313" key="7">
    <source>
        <dbReference type="Proteomes" id="UP000030153"/>
    </source>
</evidence>
<dbReference type="PROSITE" id="PS00211">
    <property type="entry name" value="ABC_TRANSPORTER_1"/>
    <property type="match status" value="1"/>
</dbReference>
<dbReference type="PROSITE" id="PS50893">
    <property type="entry name" value="ABC_TRANSPORTER_2"/>
    <property type="match status" value="1"/>
</dbReference>
<evidence type="ECO:0000256" key="4">
    <source>
        <dbReference type="ARBA" id="ARBA00022840"/>
    </source>
</evidence>
<dbReference type="eggNOG" id="COG1131">
    <property type="taxonomic scope" value="Bacteria"/>
</dbReference>
<dbReference type="OrthoDB" id="9804819at2"/>
<evidence type="ECO:0000259" key="5">
    <source>
        <dbReference type="PROSITE" id="PS50893"/>
    </source>
</evidence>
<dbReference type="SMART" id="SM00382">
    <property type="entry name" value="AAA"/>
    <property type="match status" value="1"/>
</dbReference>
<comment type="caution">
    <text evidence="6">The sequence shown here is derived from an EMBL/GenBank/DDBJ whole genome shotgun (WGS) entry which is preliminary data.</text>
</comment>